<dbReference type="GO" id="GO:0016616">
    <property type="term" value="F:oxidoreductase activity, acting on the CH-OH group of donors, NAD or NADP as acceptor"/>
    <property type="evidence" value="ECO:0007669"/>
    <property type="project" value="TreeGrafter"/>
</dbReference>
<dbReference type="PRINTS" id="PR00080">
    <property type="entry name" value="SDRFAMILY"/>
</dbReference>
<dbReference type="PANTHER" id="PTHR42760">
    <property type="entry name" value="SHORT-CHAIN DEHYDROGENASES/REDUCTASES FAMILY MEMBER"/>
    <property type="match status" value="1"/>
</dbReference>
<dbReference type="SUPFAM" id="SSF51735">
    <property type="entry name" value="NAD(P)-binding Rossmann-fold domains"/>
    <property type="match status" value="1"/>
</dbReference>
<evidence type="ECO:0000256" key="2">
    <source>
        <dbReference type="ARBA" id="ARBA00022857"/>
    </source>
</evidence>
<evidence type="ECO:0000313" key="5">
    <source>
        <dbReference type="EMBL" id="KZO99613.1"/>
    </source>
</evidence>
<dbReference type="PROSITE" id="PS00061">
    <property type="entry name" value="ADH_SHORT"/>
    <property type="match status" value="1"/>
</dbReference>
<sequence length="295" mass="30622">MASSRLQQVQGHLSASAGKGLLAGEVAIITGAFTGIGRSAALLFAAEGAKVVVSDLDEKKAQLVVDEIHRSGGTALAVGGDVGADDFPEKVISATIAAYGQINHIVNNAGFTYDKMLHTMADESWDIIQRIHVRAPFRLVRAAAPYLRLKGEQAQQVQNRSIVNVSSVAGLHGNTGQANYAAAKAAVIGLTKTIAKEWGPFGVRANTVAYGYIQTRLTADKGSGATMEIGGQKISLGIPNADKAAQAKVNPMVQGIPLLRAGTADEAANAMLFLCSPLASYVSGHTLEVTGGSMI</sequence>
<dbReference type="Pfam" id="PF13561">
    <property type="entry name" value="adh_short_C2"/>
    <property type="match status" value="1"/>
</dbReference>
<name>A0A167QBU1_CALVF</name>
<dbReference type="InterPro" id="IPR020904">
    <property type="entry name" value="Sc_DH/Rdtase_CS"/>
</dbReference>
<evidence type="ECO:0000256" key="1">
    <source>
        <dbReference type="ARBA" id="ARBA00006484"/>
    </source>
</evidence>
<dbReference type="Proteomes" id="UP000076738">
    <property type="component" value="Unassembled WGS sequence"/>
</dbReference>
<dbReference type="Pfam" id="PF00106">
    <property type="entry name" value="adh_short"/>
    <property type="match status" value="1"/>
</dbReference>
<evidence type="ECO:0000313" key="6">
    <source>
        <dbReference type="Proteomes" id="UP000076738"/>
    </source>
</evidence>
<dbReference type="PRINTS" id="PR00081">
    <property type="entry name" value="GDHRDH"/>
</dbReference>
<dbReference type="STRING" id="1330018.A0A167QBU1"/>
<dbReference type="GO" id="GO:0006633">
    <property type="term" value="P:fatty acid biosynthetic process"/>
    <property type="evidence" value="ECO:0007669"/>
    <property type="project" value="TreeGrafter"/>
</dbReference>
<keyword evidence="2" id="KW-0521">NADP</keyword>
<dbReference type="FunFam" id="3.40.50.720:FF:000084">
    <property type="entry name" value="Short-chain dehydrogenase reductase"/>
    <property type="match status" value="1"/>
</dbReference>
<dbReference type="InterPro" id="IPR036291">
    <property type="entry name" value="NAD(P)-bd_dom_sf"/>
</dbReference>
<dbReference type="EMBL" id="KV417271">
    <property type="protein sequence ID" value="KZO99613.1"/>
    <property type="molecule type" value="Genomic_DNA"/>
</dbReference>
<dbReference type="Gene3D" id="3.40.50.720">
    <property type="entry name" value="NAD(P)-binding Rossmann-like Domain"/>
    <property type="match status" value="1"/>
</dbReference>
<reference evidence="5 6" key="1">
    <citation type="journal article" date="2016" name="Mol. Biol. Evol.">
        <title>Comparative Genomics of Early-Diverging Mushroom-Forming Fungi Provides Insights into the Origins of Lignocellulose Decay Capabilities.</title>
        <authorList>
            <person name="Nagy L.G."/>
            <person name="Riley R."/>
            <person name="Tritt A."/>
            <person name="Adam C."/>
            <person name="Daum C."/>
            <person name="Floudas D."/>
            <person name="Sun H."/>
            <person name="Yadav J.S."/>
            <person name="Pangilinan J."/>
            <person name="Larsson K.H."/>
            <person name="Matsuura K."/>
            <person name="Barry K."/>
            <person name="Labutti K."/>
            <person name="Kuo R."/>
            <person name="Ohm R.A."/>
            <person name="Bhattacharya S.S."/>
            <person name="Shirouzu T."/>
            <person name="Yoshinaga Y."/>
            <person name="Martin F.M."/>
            <person name="Grigoriev I.V."/>
            <person name="Hibbett D.S."/>
        </authorList>
    </citation>
    <scope>NUCLEOTIDE SEQUENCE [LARGE SCALE GENOMIC DNA]</scope>
    <source>
        <strain evidence="5 6">TUFC12733</strain>
    </source>
</reference>
<dbReference type="AlphaFoldDB" id="A0A167QBU1"/>
<keyword evidence="6" id="KW-1185">Reference proteome</keyword>
<dbReference type="OrthoDB" id="1393670at2759"/>
<gene>
    <name evidence="5" type="ORF">CALVIDRAFT_534021</name>
</gene>
<protein>
    <submittedName>
        <fullName evidence="5">NAD(P)-binding protein</fullName>
    </submittedName>
</protein>
<organism evidence="5 6">
    <name type="scientific">Calocera viscosa (strain TUFC12733)</name>
    <dbReference type="NCBI Taxonomy" id="1330018"/>
    <lineage>
        <taxon>Eukaryota</taxon>
        <taxon>Fungi</taxon>
        <taxon>Dikarya</taxon>
        <taxon>Basidiomycota</taxon>
        <taxon>Agaricomycotina</taxon>
        <taxon>Dacrymycetes</taxon>
        <taxon>Dacrymycetales</taxon>
        <taxon>Dacrymycetaceae</taxon>
        <taxon>Calocera</taxon>
    </lineage>
</organism>
<dbReference type="GO" id="GO:0048038">
    <property type="term" value="F:quinone binding"/>
    <property type="evidence" value="ECO:0007669"/>
    <property type="project" value="TreeGrafter"/>
</dbReference>
<proteinExistence type="inferred from homology"/>
<evidence type="ECO:0000256" key="3">
    <source>
        <dbReference type="ARBA" id="ARBA00023002"/>
    </source>
</evidence>
<dbReference type="PANTHER" id="PTHR42760:SF133">
    <property type="entry name" value="3-OXOACYL-[ACYL-CARRIER-PROTEIN] REDUCTASE"/>
    <property type="match status" value="1"/>
</dbReference>
<comment type="similarity">
    <text evidence="1 4">Belongs to the short-chain dehydrogenases/reductases (SDR) family.</text>
</comment>
<accession>A0A167QBU1</accession>
<dbReference type="InterPro" id="IPR002347">
    <property type="entry name" value="SDR_fam"/>
</dbReference>
<evidence type="ECO:0000256" key="4">
    <source>
        <dbReference type="RuleBase" id="RU000363"/>
    </source>
</evidence>
<keyword evidence="3" id="KW-0560">Oxidoreductase</keyword>